<proteinExistence type="predicted"/>
<accession>A0A6A3NEY2</accession>
<dbReference type="Proteomes" id="UP000434957">
    <property type="component" value="Unassembled WGS sequence"/>
</dbReference>
<name>A0A6A3NEY2_9STRA</name>
<sequence>MIFAVALVSHVLANQWPHSAPQPRKCLFSRFPNRSKPCLSTDKATALLPCISSKHR</sequence>
<dbReference type="EMBL" id="QXFU01000222">
    <property type="protein sequence ID" value="KAE9039843.1"/>
    <property type="molecule type" value="Genomic_DNA"/>
</dbReference>
<dbReference type="AlphaFoldDB" id="A0A6A3NEY2"/>
<gene>
    <name evidence="2" type="ORF">PR001_g6064</name>
    <name evidence="1" type="ORF">PR002_g5259</name>
    <name evidence="3" type="ORF">PR003_g12280</name>
</gene>
<comment type="caution">
    <text evidence="1">The sequence shown here is derived from an EMBL/GenBank/DDBJ whole genome shotgun (WGS) entry which is preliminary data.</text>
</comment>
<dbReference type="Proteomes" id="UP000435112">
    <property type="component" value="Unassembled WGS sequence"/>
</dbReference>
<reference evidence="4 6" key="1">
    <citation type="submission" date="2018-09" db="EMBL/GenBank/DDBJ databases">
        <title>Genomic investigation of the strawberry pathogen Phytophthora fragariae indicates pathogenicity is determined by transcriptional variation in three key races.</title>
        <authorList>
            <person name="Adams T.M."/>
            <person name="Armitage A.D."/>
            <person name="Sobczyk M.K."/>
            <person name="Bates H.J."/>
            <person name="Dunwell J.M."/>
            <person name="Nellist C.F."/>
            <person name="Harrison R.J."/>
        </authorList>
    </citation>
    <scope>NUCLEOTIDE SEQUENCE [LARGE SCALE GENOMIC DNA]</scope>
    <source>
        <strain evidence="2 4">SCRP249</strain>
        <strain evidence="1 6">SCRP324</strain>
        <strain evidence="3 5">SCRP333</strain>
    </source>
</reference>
<dbReference type="Proteomes" id="UP000429607">
    <property type="component" value="Unassembled WGS sequence"/>
</dbReference>
<evidence type="ECO:0000313" key="5">
    <source>
        <dbReference type="Proteomes" id="UP000434957"/>
    </source>
</evidence>
<dbReference type="EMBL" id="QXFT01000735">
    <property type="protein sequence ID" value="KAE9336905.1"/>
    <property type="molecule type" value="Genomic_DNA"/>
</dbReference>
<evidence type="ECO:0000313" key="3">
    <source>
        <dbReference type="EMBL" id="KAE9336905.1"/>
    </source>
</evidence>
<evidence type="ECO:0000313" key="6">
    <source>
        <dbReference type="Proteomes" id="UP000435112"/>
    </source>
</evidence>
<dbReference type="EMBL" id="QXFV01000280">
    <property type="protein sequence ID" value="KAE9042737.1"/>
    <property type="molecule type" value="Genomic_DNA"/>
</dbReference>
<organism evidence="1 6">
    <name type="scientific">Phytophthora rubi</name>
    <dbReference type="NCBI Taxonomy" id="129364"/>
    <lineage>
        <taxon>Eukaryota</taxon>
        <taxon>Sar</taxon>
        <taxon>Stramenopiles</taxon>
        <taxon>Oomycota</taxon>
        <taxon>Peronosporomycetes</taxon>
        <taxon>Peronosporales</taxon>
        <taxon>Peronosporaceae</taxon>
        <taxon>Phytophthora</taxon>
    </lineage>
</organism>
<evidence type="ECO:0000313" key="4">
    <source>
        <dbReference type="Proteomes" id="UP000429607"/>
    </source>
</evidence>
<protein>
    <submittedName>
        <fullName evidence="1">Uncharacterized protein</fullName>
    </submittedName>
</protein>
<keyword evidence="5" id="KW-1185">Reference proteome</keyword>
<evidence type="ECO:0000313" key="1">
    <source>
        <dbReference type="EMBL" id="KAE9039843.1"/>
    </source>
</evidence>
<dbReference type="OrthoDB" id="10268865at2759"/>
<evidence type="ECO:0000313" key="2">
    <source>
        <dbReference type="EMBL" id="KAE9042737.1"/>
    </source>
</evidence>